<proteinExistence type="predicted"/>
<keyword evidence="2" id="KW-0808">Transferase</keyword>
<dbReference type="GO" id="GO:0016757">
    <property type="term" value="F:glycosyltransferase activity"/>
    <property type="evidence" value="ECO:0007669"/>
    <property type="project" value="UniProtKB-KW"/>
</dbReference>
<dbReference type="SUPFAM" id="SSF53756">
    <property type="entry name" value="UDP-Glycosyltransferase/glycogen phosphorylase"/>
    <property type="match status" value="1"/>
</dbReference>
<dbReference type="CDD" id="cd03801">
    <property type="entry name" value="GT4_PimA-like"/>
    <property type="match status" value="1"/>
</dbReference>
<reference evidence="2 3" key="1">
    <citation type="submission" date="2023-12" db="EMBL/GenBank/DDBJ databases">
        <title>Baltic Sea Cyanobacteria.</title>
        <authorList>
            <person name="Delbaje E."/>
            <person name="Fewer D.P."/>
            <person name="Shishido T.K."/>
        </authorList>
    </citation>
    <scope>NUCLEOTIDE SEQUENCE [LARGE SCALE GENOMIC DNA]</scope>
    <source>
        <strain evidence="2 3">UHCC 0281</strain>
    </source>
</reference>
<evidence type="ECO:0000313" key="3">
    <source>
        <dbReference type="Proteomes" id="UP001302329"/>
    </source>
</evidence>
<dbReference type="Proteomes" id="UP001302329">
    <property type="component" value="Unassembled WGS sequence"/>
</dbReference>
<gene>
    <name evidence="2" type="ORF">VB739_01740</name>
</gene>
<evidence type="ECO:0000313" key="2">
    <source>
        <dbReference type="EMBL" id="MEA5441272.1"/>
    </source>
</evidence>
<dbReference type="PANTHER" id="PTHR12526:SF637">
    <property type="entry name" value="GLYCOSYLTRANSFERASE EPSF-RELATED"/>
    <property type="match status" value="1"/>
</dbReference>
<sequence>MTTTTPKRVTVITPYLHYDGSSLLLYRFLRWAASAHPEYGFDILYRYDGEVRKKLEQLSNVEEVIHLAPRKRRLIHRIESPLHRRKLVRLLITPHALYCNTLPALKWLEDFIGNNTGLPLPKTTIHVRELGYWVQRSGIKRESFQGLNSTIIADSSLTGRNLELTLGISDYIVIDEYCDVKEVLRWKGQDLIRKEHGISPSRPIVGMAGTIEWRKGPDLFLMIAKQLADTMEYPPLFVWVGRFNDELFEYQMRCDIKQLGLESTVLFLGPKENPYPYYDSMDLFLLSSREEPFGAVCLEAGALEIPSICYRGCAGAESFITRGCGVVVERSDPNAMAEAIKELLENHDRRKALGRRARKECEQRYSLEKLLPQLLEAILNRDVPASASDAIQAP</sequence>
<protein>
    <submittedName>
        <fullName evidence="2">Glycosyltransferase family 4 protein</fullName>
        <ecNumber evidence="2">2.4.-.-</ecNumber>
    </submittedName>
</protein>
<dbReference type="Pfam" id="PF00534">
    <property type="entry name" value="Glycos_transf_1"/>
    <property type="match status" value="1"/>
</dbReference>
<dbReference type="EMBL" id="JAYGHY010000003">
    <property type="protein sequence ID" value="MEA5441272.1"/>
    <property type="molecule type" value="Genomic_DNA"/>
</dbReference>
<keyword evidence="3" id="KW-1185">Reference proteome</keyword>
<dbReference type="InterPro" id="IPR001296">
    <property type="entry name" value="Glyco_trans_1"/>
</dbReference>
<evidence type="ECO:0000259" key="1">
    <source>
        <dbReference type="Pfam" id="PF00534"/>
    </source>
</evidence>
<feature type="domain" description="Glycosyl transferase family 1" evidence="1">
    <location>
        <begin position="190"/>
        <end position="359"/>
    </location>
</feature>
<dbReference type="Gene3D" id="3.40.50.2000">
    <property type="entry name" value="Glycogen Phosphorylase B"/>
    <property type="match status" value="2"/>
</dbReference>
<accession>A0ABU5SSB7</accession>
<dbReference type="EC" id="2.4.-.-" evidence="2"/>
<name>A0ABU5SSB7_9CYAN</name>
<comment type="caution">
    <text evidence="2">The sequence shown here is derived from an EMBL/GenBank/DDBJ whole genome shotgun (WGS) entry which is preliminary data.</text>
</comment>
<organism evidence="2 3">
    <name type="scientific">Cyanobium gracile UHCC 0281</name>
    <dbReference type="NCBI Taxonomy" id="3110309"/>
    <lineage>
        <taxon>Bacteria</taxon>
        <taxon>Bacillati</taxon>
        <taxon>Cyanobacteriota</taxon>
        <taxon>Cyanophyceae</taxon>
        <taxon>Synechococcales</taxon>
        <taxon>Prochlorococcaceae</taxon>
        <taxon>Cyanobium</taxon>
    </lineage>
</organism>
<keyword evidence="2" id="KW-0328">Glycosyltransferase</keyword>
<dbReference type="PANTHER" id="PTHR12526">
    <property type="entry name" value="GLYCOSYLTRANSFERASE"/>
    <property type="match status" value="1"/>
</dbReference>